<feature type="transmembrane region" description="Helical" evidence="6">
    <location>
        <begin position="104"/>
        <end position="127"/>
    </location>
</feature>
<dbReference type="Proteomes" id="UP001302719">
    <property type="component" value="Chromosome"/>
</dbReference>
<dbReference type="EMBL" id="CP116967">
    <property type="protein sequence ID" value="WNM58070.1"/>
    <property type="molecule type" value="Genomic_DNA"/>
</dbReference>
<reference evidence="7 8" key="1">
    <citation type="submission" date="2023-01" db="EMBL/GenBank/DDBJ databases">
        <title>Cultivation and genomic characterization of new, ubiquitous marine nitrite-oxidizing bacteria from the Nitrospirales.</title>
        <authorList>
            <person name="Mueller A.J."/>
            <person name="Daebeler A."/>
            <person name="Herbold C.W."/>
            <person name="Kirkegaard R.H."/>
            <person name="Daims H."/>
        </authorList>
    </citation>
    <scope>NUCLEOTIDE SEQUENCE [LARGE SCALE GENOMIC DNA]</scope>
    <source>
        <strain evidence="7 8">VA</strain>
    </source>
</reference>
<evidence type="ECO:0000256" key="2">
    <source>
        <dbReference type="ARBA" id="ARBA00022692"/>
    </source>
</evidence>
<comment type="subcellular location">
    <subcellularLocation>
        <location evidence="1">Membrane</location>
        <topology evidence="1">Multi-pass membrane protein</topology>
    </subcellularLocation>
</comment>
<evidence type="ECO:0000256" key="4">
    <source>
        <dbReference type="ARBA" id="ARBA00023136"/>
    </source>
</evidence>
<dbReference type="Pfam" id="PF01226">
    <property type="entry name" value="Form_Nir_trans"/>
    <property type="match status" value="1"/>
</dbReference>
<evidence type="ECO:0000256" key="5">
    <source>
        <dbReference type="ARBA" id="ARBA00049660"/>
    </source>
</evidence>
<dbReference type="KEGG" id="nall:PP769_19195"/>
<evidence type="ECO:0000256" key="6">
    <source>
        <dbReference type="SAM" id="Phobius"/>
    </source>
</evidence>
<evidence type="ECO:0000256" key="1">
    <source>
        <dbReference type="ARBA" id="ARBA00004141"/>
    </source>
</evidence>
<feature type="transmembrane region" description="Helical" evidence="6">
    <location>
        <begin position="156"/>
        <end position="174"/>
    </location>
</feature>
<dbReference type="Gene3D" id="1.20.1080.10">
    <property type="entry name" value="Glycerol uptake facilitator protein"/>
    <property type="match status" value="1"/>
</dbReference>
<gene>
    <name evidence="7" type="ORF">PP769_19195</name>
</gene>
<keyword evidence="2 6" id="KW-0812">Transmembrane</keyword>
<dbReference type="RefSeq" id="WP_312643367.1">
    <property type="nucleotide sequence ID" value="NZ_CP116967.1"/>
</dbReference>
<dbReference type="GO" id="GO:0005886">
    <property type="term" value="C:plasma membrane"/>
    <property type="evidence" value="ECO:0007669"/>
    <property type="project" value="TreeGrafter"/>
</dbReference>
<dbReference type="PANTHER" id="PTHR30520">
    <property type="entry name" value="FORMATE TRANSPORTER-RELATED"/>
    <property type="match status" value="1"/>
</dbReference>
<dbReference type="InterPro" id="IPR024002">
    <property type="entry name" value="For/NO2_transpt_CS"/>
</dbReference>
<proteinExistence type="inferred from homology"/>
<dbReference type="AlphaFoldDB" id="A0AA96GDP9"/>
<dbReference type="PROSITE" id="PS01006">
    <property type="entry name" value="FORMATE_NITRITE_TP_2"/>
    <property type="match status" value="1"/>
</dbReference>
<feature type="transmembrane region" description="Helical" evidence="6">
    <location>
        <begin position="62"/>
        <end position="83"/>
    </location>
</feature>
<evidence type="ECO:0000256" key="3">
    <source>
        <dbReference type="ARBA" id="ARBA00022989"/>
    </source>
</evidence>
<protein>
    <submittedName>
        <fullName evidence="7">Formate/nitrite transporter family protein</fullName>
    </submittedName>
</protein>
<dbReference type="PANTHER" id="PTHR30520:SF8">
    <property type="entry name" value="NITRITE TRANSPORTER NIRC"/>
    <property type="match status" value="1"/>
</dbReference>
<keyword evidence="4 6" id="KW-0472">Membrane</keyword>
<feature type="transmembrane region" description="Helical" evidence="6">
    <location>
        <begin position="186"/>
        <end position="215"/>
    </location>
</feature>
<feature type="transmembrane region" description="Helical" evidence="6">
    <location>
        <begin position="227"/>
        <end position="252"/>
    </location>
</feature>
<name>A0AA96GDP9_9BACT</name>
<evidence type="ECO:0000313" key="7">
    <source>
        <dbReference type="EMBL" id="WNM58070.1"/>
    </source>
</evidence>
<dbReference type="GO" id="GO:0015499">
    <property type="term" value="F:formate transmembrane transporter activity"/>
    <property type="evidence" value="ECO:0007669"/>
    <property type="project" value="TreeGrafter"/>
</dbReference>
<accession>A0AA96GDP9</accession>
<dbReference type="InterPro" id="IPR023271">
    <property type="entry name" value="Aquaporin-like"/>
</dbReference>
<feature type="transmembrane region" description="Helical" evidence="6">
    <location>
        <begin position="25"/>
        <end position="50"/>
    </location>
</feature>
<evidence type="ECO:0000313" key="8">
    <source>
        <dbReference type="Proteomes" id="UP001302719"/>
    </source>
</evidence>
<keyword evidence="8" id="KW-1185">Reference proteome</keyword>
<keyword evidence="3 6" id="KW-1133">Transmembrane helix</keyword>
<sequence length="296" mass="31965">MHTVDVERMVQLAERKVEYLRSNPIGYLVLSALAGIYLGFGICLIFSVGAPFWAEGSAGLKLVMGVSFGIALTLVIFAGSELFTGNNMVCALGVLAKSISMKEAGLIFFWSFVGNLAGSLGLAWLVAYSGVVGKAPQSELLLHVASLKMNLPMGELFIRGILCNWLVCLAVWSAARTTNDAAKIMLIFWCLFAFIGSGFEHSIANQSLLGIALFLPHGPDVSWAGFFWNQMWVVSGNIVGGVVFMGGAYWIISPVRGWIKKTERVVEGVSPDSSRPIHLPAEGKLLPQPLVVGRRN</sequence>
<dbReference type="InterPro" id="IPR000292">
    <property type="entry name" value="For/NO2_transpt"/>
</dbReference>
<organism evidence="7 8">
    <name type="scientific">Candidatus Nitrospira allomarina</name>
    <dbReference type="NCBI Taxonomy" id="3020900"/>
    <lineage>
        <taxon>Bacteria</taxon>
        <taxon>Pseudomonadati</taxon>
        <taxon>Nitrospirota</taxon>
        <taxon>Nitrospiria</taxon>
        <taxon>Nitrospirales</taxon>
        <taxon>Nitrospiraceae</taxon>
        <taxon>Nitrospira</taxon>
    </lineage>
</organism>
<comment type="similarity">
    <text evidence="5">Belongs to the FNT transporter (TC 1.A.16) family.</text>
</comment>